<dbReference type="KEGG" id="hro:HELRODRAFT_164680"/>
<evidence type="ECO:0000313" key="3">
    <source>
        <dbReference type="EnsemblMetazoa" id="HelroP164680"/>
    </source>
</evidence>
<dbReference type="Proteomes" id="UP000015101">
    <property type="component" value="Unassembled WGS sequence"/>
</dbReference>
<reference evidence="2 4" key="2">
    <citation type="journal article" date="2013" name="Nature">
        <title>Insights into bilaterian evolution from three spiralian genomes.</title>
        <authorList>
            <person name="Simakov O."/>
            <person name="Marletaz F."/>
            <person name="Cho S.J."/>
            <person name="Edsinger-Gonzales E."/>
            <person name="Havlak P."/>
            <person name="Hellsten U."/>
            <person name="Kuo D.H."/>
            <person name="Larsson T."/>
            <person name="Lv J."/>
            <person name="Arendt D."/>
            <person name="Savage R."/>
            <person name="Osoegawa K."/>
            <person name="de Jong P."/>
            <person name="Grimwood J."/>
            <person name="Chapman J.A."/>
            <person name="Shapiro H."/>
            <person name="Aerts A."/>
            <person name="Otillar R.P."/>
            <person name="Terry A.Y."/>
            <person name="Boore J.L."/>
            <person name="Grigoriev I.V."/>
            <person name="Lindberg D.R."/>
            <person name="Seaver E.C."/>
            <person name="Weisblat D.A."/>
            <person name="Putnam N.H."/>
            <person name="Rokhsar D.S."/>
        </authorList>
    </citation>
    <scope>NUCLEOTIDE SEQUENCE</scope>
</reference>
<dbReference type="GeneID" id="20200649"/>
<organism evidence="3 4">
    <name type="scientific">Helobdella robusta</name>
    <name type="common">Californian leech</name>
    <dbReference type="NCBI Taxonomy" id="6412"/>
    <lineage>
        <taxon>Eukaryota</taxon>
        <taxon>Metazoa</taxon>
        <taxon>Spiralia</taxon>
        <taxon>Lophotrochozoa</taxon>
        <taxon>Annelida</taxon>
        <taxon>Clitellata</taxon>
        <taxon>Hirudinea</taxon>
        <taxon>Rhynchobdellida</taxon>
        <taxon>Glossiphoniidae</taxon>
        <taxon>Helobdella</taxon>
    </lineage>
</organism>
<proteinExistence type="predicted"/>
<evidence type="ECO:0000313" key="2">
    <source>
        <dbReference type="EMBL" id="ESN92605.1"/>
    </source>
</evidence>
<dbReference type="InParanoid" id="T1EVP9"/>
<dbReference type="EMBL" id="AMQM01001753">
    <property type="status" value="NOT_ANNOTATED_CDS"/>
    <property type="molecule type" value="Genomic_DNA"/>
</dbReference>
<sequence length="260" mass="29227">MEPVGVVKKDNLLKLHSETQRIVRESSVKLPYHKPAKQDLSSYLARVQQKRESIDFTNSLKKLQQQQLKHPYPVIPNPTPLESTITRQISEDTDSTSNFTSNLINNNTITNGNSTTTNNNNNSGFKVEKIIYKMDARDDEMLKGSKLRHLQQQLKQQMSEVRSERLRERKKQFKKLAKEKGIGNAISRLKEDEKKDDDDDGGSSSSGSGSSSDDDDDDGNSGGVADGDDDAEETEEEDEEEMAVKRIEVVAVVDDGFVMY</sequence>
<reference evidence="4" key="1">
    <citation type="submission" date="2012-12" db="EMBL/GenBank/DDBJ databases">
        <authorList>
            <person name="Hellsten U."/>
            <person name="Grimwood J."/>
            <person name="Chapman J.A."/>
            <person name="Shapiro H."/>
            <person name="Aerts A."/>
            <person name="Otillar R.P."/>
            <person name="Terry A.Y."/>
            <person name="Boore J.L."/>
            <person name="Simakov O."/>
            <person name="Marletaz F."/>
            <person name="Cho S.-J."/>
            <person name="Edsinger-Gonzales E."/>
            <person name="Havlak P."/>
            <person name="Kuo D.-H."/>
            <person name="Larsson T."/>
            <person name="Lv J."/>
            <person name="Arendt D."/>
            <person name="Savage R."/>
            <person name="Osoegawa K."/>
            <person name="de Jong P."/>
            <person name="Lindberg D.R."/>
            <person name="Seaver E.C."/>
            <person name="Weisblat D.A."/>
            <person name="Putnam N.H."/>
            <person name="Grigoriev I.V."/>
            <person name="Rokhsar D.S."/>
        </authorList>
    </citation>
    <scope>NUCLEOTIDE SEQUENCE</scope>
</reference>
<gene>
    <name evidence="3" type="primary">20200649</name>
    <name evidence="2" type="ORF">HELRODRAFT_164680</name>
</gene>
<feature type="compositionally biased region" description="Low complexity" evidence="1">
    <location>
        <begin position="202"/>
        <end position="211"/>
    </location>
</feature>
<dbReference type="RefSeq" id="XP_009028929.1">
    <property type="nucleotide sequence ID" value="XM_009030681.1"/>
</dbReference>
<dbReference type="EnsemblMetazoa" id="HelroT164680">
    <property type="protein sequence ID" value="HelroP164680"/>
    <property type="gene ID" value="HelroG164680"/>
</dbReference>
<feature type="compositionally biased region" description="Acidic residues" evidence="1">
    <location>
        <begin position="226"/>
        <end position="241"/>
    </location>
</feature>
<dbReference type="CTD" id="20200649"/>
<dbReference type="EMBL" id="KB097639">
    <property type="protein sequence ID" value="ESN92605.1"/>
    <property type="molecule type" value="Genomic_DNA"/>
</dbReference>
<feature type="region of interest" description="Disordered" evidence="1">
    <location>
        <begin position="184"/>
        <end position="247"/>
    </location>
</feature>
<dbReference type="OrthoDB" id="5859781at2759"/>
<keyword evidence="4" id="KW-1185">Reference proteome</keyword>
<dbReference type="AlphaFoldDB" id="T1EVP9"/>
<evidence type="ECO:0000256" key="1">
    <source>
        <dbReference type="SAM" id="MobiDB-lite"/>
    </source>
</evidence>
<reference evidence="3" key="3">
    <citation type="submission" date="2015-06" db="UniProtKB">
        <authorList>
            <consortium name="EnsemblMetazoa"/>
        </authorList>
    </citation>
    <scope>IDENTIFICATION</scope>
</reference>
<dbReference type="HOGENOM" id="CLU_1070707_0_0_1"/>
<name>T1EVP9_HELRO</name>
<protein>
    <submittedName>
        <fullName evidence="2 3">Uncharacterized protein</fullName>
    </submittedName>
</protein>
<evidence type="ECO:0000313" key="4">
    <source>
        <dbReference type="Proteomes" id="UP000015101"/>
    </source>
</evidence>
<accession>T1EVP9</accession>